<dbReference type="AlphaFoldDB" id="A6KIY5"/>
<evidence type="ECO:0000313" key="2">
    <source>
        <dbReference type="Proteomes" id="UP000234681"/>
    </source>
</evidence>
<organism evidence="1 2">
    <name type="scientific">Rattus norvegicus</name>
    <name type="common">Rat</name>
    <dbReference type="NCBI Taxonomy" id="10116"/>
    <lineage>
        <taxon>Eukaryota</taxon>
        <taxon>Metazoa</taxon>
        <taxon>Chordata</taxon>
        <taxon>Craniata</taxon>
        <taxon>Vertebrata</taxon>
        <taxon>Euteleostomi</taxon>
        <taxon>Mammalia</taxon>
        <taxon>Eutheria</taxon>
        <taxon>Euarchontoglires</taxon>
        <taxon>Glires</taxon>
        <taxon>Rodentia</taxon>
        <taxon>Myomorpha</taxon>
        <taxon>Muroidea</taxon>
        <taxon>Muridae</taxon>
        <taxon>Murinae</taxon>
        <taxon>Rattus</taxon>
    </lineage>
</organism>
<dbReference type="Proteomes" id="UP000234681">
    <property type="component" value="Chromosome 19"/>
</dbReference>
<dbReference type="EMBL" id="CH474054">
    <property type="protein sequence ID" value="EDL96706.1"/>
    <property type="molecule type" value="Genomic_DNA"/>
</dbReference>
<protein>
    <submittedName>
        <fullName evidence="1">RCG50890</fullName>
    </submittedName>
</protein>
<reference evidence="2" key="1">
    <citation type="submission" date="2005-09" db="EMBL/GenBank/DDBJ databases">
        <authorList>
            <person name="Mural R.J."/>
            <person name="Li P.W."/>
            <person name="Adams M.D."/>
            <person name="Amanatides P.G."/>
            <person name="Baden-Tillson H."/>
            <person name="Barnstead M."/>
            <person name="Chin S.H."/>
            <person name="Dew I."/>
            <person name="Evans C.A."/>
            <person name="Ferriera S."/>
            <person name="Flanigan M."/>
            <person name="Fosler C."/>
            <person name="Glodek A."/>
            <person name="Gu Z."/>
            <person name="Holt R.A."/>
            <person name="Jennings D."/>
            <person name="Kraft C.L."/>
            <person name="Lu F."/>
            <person name="Nguyen T."/>
            <person name="Nusskern D.R."/>
            <person name="Pfannkoch C.M."/>
            <person name="Sitter C."/>
            <person name="Sutton G.G."/>
            <person name="Venter J.C."/>
            <person name="Wang Z."/>
            <person name="Woodage T."/>
            <person name="Zheng X.H."/>
            <person name="Zhong F."/>
        </authorList>
    </citation>
    <scope>NUCLEOTIDE SEQUENCE [LARGE SCALE GENOMIC DNA]</scope>
    <source>
        <strain>BN</strain>
        <strain evidence="2">Sprague-Dawley</strain>
    </source>
</reference>
<evidence type="ECO:0000313" key="1">
    <source>
        <dbReference type="EMBL" id="EDL96706.1"/>
    </source>
</evidence>
<accession>A6KIY5</accession>
<gene>
    <name evidence="1" type="ORF">rCG_50890</name>
</gene>
<proteinExistence type="predicted"/>
<name>A6KIY5_RAT</name>
<sequence>MQGLTQQLLTGGHACGTCPVRRGSSDCSETALCEECTFTGLEVLPRRHRNHTWVTAISSLRARNLFMATW</sequence>